<name>A0AAD9NH57_9ANNE</name>
<keyword evidence="1 14" id="KW-0813">Transport</keyword>
<evidence type="ECO:0000256" key="7">
    <source>
        <dbReference type="ARBA" id="ARBA00023136"/>
    </source>
</evidence>
<gene>
    <name evidence="18" type="ORF">LSH36_6g07058</name>
</gene>
<proteinExistence type="inferred from homology"/>
<dbReference type="Gene3D" id="2.70.170.10">
    <property type="entry name" value="Neurotransmitter-gated ion-channel ligand-binding domain"/>
    <property type="match status" value="1"/>
</dbReference>
<dbReference type="EMBL" id="JAODUP010000006">
    <property type="protein sequence ID" value="KAK2169885.1"/>
    <property type="molecule type" value="Genomic_DNA"/>
</dbReference>
<dbReference type="FunFam" id="2.70.170.10:FF:000005">
    <property type="entry name" value="Neuronal nicotinic acetylcholine receptor alpha4 subunit"/>
    <property type="match status" value="1"/>
</dbReference>
<feature type="domain" description="Neurotransmitter-gated ion-channel transmembrane" evidence="17">
    <location>
        <begin position="246"/>
        <end position="493"/>
    </location>
</feature>
<feature type="transmembrane region" description="Helical" evidence="14">
    <location>
        <begin position="269"/>
        <end position="288"/>
    </location>
</feature>
<dbReference type="AlphaFoldDB" id="A0AAD9NH57"/>
<keyword evidence="19" id="KW-1185">Reference proteome</keyword>
<keyword evidence="7 14" id="KW-0472">Membrane</keyword>
<dbReference type="GO" id="GO:0022848">
    <property type="term" value="F:acetylcholine-gated monoatomic cation-selective channel activity"/>
    <property type="evidence" value="ECO:0007669"/>
    <property type="project" value="InterPro"/>
</dbReference>
<dbReference type="PRINTS" id="PR00252">
    <property type="entry name" value="NRIONCHANNEL"/>
</dbReference>
<dbReference type="NCBIfam" id="TIGR00860">
    <property type="entry name" value="LIC"/>
    <property type="match status" value="1"/>
</dbReference>
<evidence type="ECO:0000256" key="3">
    <source>
        <dbReference type="ARBA" id="ARBA00022692"/>
    </source>
</evidence>
<dbReference type="Proteomes" id="UP001208570">
    <property type="component" value="Unassembled WGS sequence"/>
</dbReference>
<evidence type="ECO:0000259" key="17">
    <source>
        <dbReference type="Pfam" id="PF02932"/>
    </source>
</evidence>
<dbReference type="SUPFAM" id="SSF63712">
    <property type="entry name" value="Nicotinic receptor ligand binding domain-like"/>
    <property type="match status" value="1"/>
</dbReference>
<sequence length="501" mass="57289">MALSLLMPALLGLMIITLFIDGIAMSDEKRLIKHLLSNYERVGIVGRPVYNTTDTVTVRYGLALIQILDLDEKNQVLTTNVWSRYQWNDILLKWNPQDFSGVNHVRVPAALIWTPDIVLYNYADTRLKEHREAMAVVSHDGTVLWIPPAIFKSTCSIDITHFPFDEQECTMKFGSWTYDGFRLDIDFFDNLQAVDVNDYVPSNEWKLIANPGKKNTAYYPCCEEPYPDLTFRLRVKRIAAFYNYILILPCVLLSSLTLVIFWLPPESPAKMMLGMNIFVAFFVLLLLLADSTPPAAVSIPLIGINIFVAFFLLLLLLADMTPPAASSVPLIVIVINLYFRGDKKSRVPKWLKRIFVDGLARIMCMTEALDEQPPRVERHPMAETSGSASPHRKHGKEKKKIKCPKLEYNKFQPPVIDYRDGAPSRSQIPTDRSPLHSQAIESDIKDIKRMLRTYINRLNEKDSQAKIAKEWRIVARVLDRLFFFMYVSTIIVSLATIFPKA</sequence>
<dbReference type="GO" id="GO:0004888">
    <property type="term" value="F:transmembrane signaling receptor activity"/>
    <property type="evidence" value="ECO:0007669"/>
    <property type="project" value="InterPro"/>
</dbReference>
<accession>A0AAD9NH57</accession>
<keyword evidence="11" id="KW-1071">Ligand-gated ion channel</keyword>
<dbReference type="InterPro" id="IPR018000">
    <property type="entry name" value="Neurotransmitter_ion_chnl_CS"/>
</dbReference>
<feature type="transmembrane region" description="Helical" evidence="14">
    <location>
        <begin position="323"/>
        <end position="339"/>
    </location>
</feature>
<dbReference type="GO" id="GO:0045211">
    <property type="term" value="C:postsynaptic membrane"/>
    <property type="evidence" value="ECO:0007669"/>
    <property type="project" value="InterPro"/>
</dbReference>
<reference evidence="18" key="1">
    <citation type="journal article" date="2023" name="Mol. Biol. Evol.">
        <title>Third-Generation Sequencing Reveals the Adaptive Role of the Epigenome in Three Deep-Sea Polychaetes.</title>
        <authorList>
            <person name="Perez M."/>
            <person name="Aroh O."/>
            <person name="Sun Y."/>
            <person name="Lan Y."/>
            <person name="Juniper S.K."/>
            <person name="Young C.R."/>
            <person name="Angers B."/>
            <person name="Qian P.Y."/>
        </authorList>
    </citation>
    <scope>NUCLEOTIDE SEQUENCE</scope>
    <source>
        <strain evidence="18">P08H-3</strain>
    </source>
</reference>
<comment type="caution">
    <text evidence="14">Lacks conserved residue(s) required for the propagation of feature annotation.</text>
</comment>
<feature type="transmembrane region" description="Helical" evidence="14">
    <location>
        <begin position="6"/>
        <end position="24"/>
    </location>
</feature>
<dbReference type="Gene3D" id="1.20.58.390">
    <property type="entry name" value="Neurotransmitter-gated ion-channel transmembrane domain"/>
    <property type="match status" value="2"/>
</dbReference>
<feature type="compositionally biased region" description="Basic and acidic residues" evidence="15">
    <location>
        <begin position="372"/>
        <end position="381"/>
    </location>
</feature>
<keyword evidence="8" id="KW-1015">Disulfide bond</keyword>
<organism evidence="18 19">
    <name type="scientific">Paralvinella palmiformis</name>
    <dbReference type="NCBI Taxonomy" id="53620"/>
    <lineage>
        <taxon>Eukaryota</taxon>
        <taxon>Metazoa</taxon>
        <taxon>Spiralia</taxon>
        <taxon>Lophotrochozoa</taxon>
        <taxon>Annelida</taxon>
        <taxon>Polychaeta</taxon>
        <taxon>Sedentaria</taxon>
        <taxon>Canalipalpata</taxon>
        <taxon>Terebellida</taxon>
        <taxon>Terebelliformia</taxon>
        <taxon>Alvinellidae</taxon>
        <taxon>Paralvinella</taxon>
    </lineage>
</organism>
<comment type="subcellular location">
    <subcellularLocation>
        <location evidence="13">Synaptic cell membrane</location>
        <topology evidence="13">Multi-pass membrane protein</topology>
    </subcellularLocation>
</comment>
<dbReference type="PANTHER" id="PTHR18945">
    <property type="entry name" value="NEUROTRANSMITTER GATED ION CHANNEL"/>
    <property type="match status" value="1"/>
</dbReference>
<dbReference type="Pfam" id="PF02931">
    <property type="entry name" value="Neur_chan_LBD"/>
    <property type="match status" value="1"/>
</dbReference>
<protein>
    <submittedName>
        <fullName evidence="18">Uncharacterized protein</fullName>
    </submittedName>
</protein>
<evidence type="ECO:0000256" key="2">
    <source>
        <dbReference type="ARBA" id="ARBA00022475"/>
    </source>
</evidence>
<comment type="caution">
    <text evidence="18">The sequence shown here is derived from an EMBL/GenBank/DDBJ whole genome shotgun (WGS) entry which is preliminary data.</text>
</comment>
<keyword evidence="9" id="KW-0675">Receptor</keyword>
<feature type="compositionally biased region" description="Basic residues" evidence="15">
    <location>
        <begin position="390"/>
        <end position="399"/>
    </location>
</feature>
<evidence type="ECO:0000256" key="12">
    <source>
        <dbReference type="ARBA" id="ARBA00023303"/>
    </source>
</evidence>
<keyword evidence="2" id="KW-1003">Cell membrane</keyword>
<keyword evidence="3 14" id="KW-0812">Transmembrane</keyword>
<dbReference type="InterPro" id="IPR002394">
    <property type="entry name" value="Nicotinic_acetylcholine_rcpt"/>
</dbReference>
<dbReference type="InterPro" id="IPR006202">
    <property type="entry name" value="Neur_chan_lig-bd"/>
</dbReference>
<keyword evidence="10" id="KW-0325">Glycoprotein</keyword>
<dbReference type="PRINTS" id="PR00254">
    <property type="entry name" value="NICOTINICR"/>
</dbReference>
<keyword evidence="5" id="KW-0770">Synapse</keyword>
<feature type="region of interest" description="Disordered" evidence="15">
    <location>
        <begin position="372"/>
        <end position="399"/>
    </location>
</feature>
<dbReference type="PROSITE" id="PS00236">
    <property type="entry name" value="NEUROTR_ION_CHANNEL"/>
    <property type="match status" value="1"/>
</dbReference>
<dbReference type="Pfam" id="PF02932">
    <property type="entry name" value="Neur_chan_memb"/>
    <property type="match status" value="1"/>
</dbReference>
<evidence type="ECO:0000256" key="6">
    <source>
        <dbReference type="ARBA" id="ARBA00023065"/>
    </source>
</evidence>
<evidence type="ECO:0000256" key="9">
    <source>
        <dbReference type="ARBA" id="ARBA00023170"/>
    </source>
</evidence>
<evidence type="ECO:0000256" key="8">
    <source>
        <dbReference type="ARBA" id="ARBA00023157"/>
    </source>
</evidence>
<feature type="transmembrane region" description="Helical" evidence="14">
    <location>
        <begin position="241"/>
        <end position="263"/>
    </location>
</feature>
<evidence type="ECO:0000313" key="18">
    <source>
        <dbReference type="EMBL" id="KAK2169885.1"/>
    </source>
</evidence>
<feature type="transmembrane region" description="Helical" evidence="14">
    <location>
        <begin position="481"/>
        <end position="498"/>
    </location>
</feature>
<dbReference type="InterPro" id="IPR036719">
    <property type="entry name" value="Neuro-gated_channel_TM_sf"/>
</dbReference>
<evidence type="ECO:0000259" key="16">
    <source>
        <dbReference type="Pfam" id="PF02931"/>
    </source>
</evidence>
<dbReference type="InterPro" id="IPR036734">
    <property type="entry name" value="Neur_chan_lig-bd_sf"/>
</dbReference>
<evidence type="ECO:0000256" key="15">
    <source>
        <dbReference type="SAM" id="MobiDB-lite"/>
    </source>
</evidence>
<dbReference type="InterPro" id="IPR038050">
    <property type="entry name" value="Neuro_actylchol_rec"/>
</dbReference>
<dbReference type="SUPFAM" id="SSF90112">
    <property type="entry name" value="Neurotransmitter-gated ion-channel transmembrane pore"/>
    <property type="match status" value="1"/>
</dbReference>
<evidence type="ECO:0000256" key="13">
    <source>
        <dbReference type="ARBA" id="ARBA00034099"/>
    </source>
</evidence>
<evidence type="ECO:0000256" key="10">
    <source>
        <dbReference type="ARBA" id="ARBA00023180"/>
    </source>
</evidence>
<evidence type="ECO:0000256" key="14">
    <source>
        <dbReference type="RuleBase" id="RU000687"/>
    </source>
</evidence>
<feature type="domain" description="Neurotransmitter-gated ion-channel ligand-binding" evidence="16">
    <location>
        <begin position="28"/>
        <end position="237"/>
    </location>
</feature>
<dbReference type="CDD" id="cd19033">
    <property type="entry name" value="LGIC_ECD_nAChR_proto-like"/>
    <property type="match status" value="1"/>
</dbReference>
<keyword evidence="6 14" id="KW-0406">Ion transport</keyword>
<dbReference type="CDD" id="cd19051">
    <property type="entry name" value="LGIC_TM_cation"/>
    <property type="match status" value="1"/>
</dbReference>
<keyword evidence="12 14" id="KW-0407">Ion channel</keyword>
<evidence type="ECO:0000256" key="11">
    <source>
        <dbReference type="ARBA" id="ARBA00023286"/>
    </source>
</evidence>
<dbReference type="InterPro" id="IPR006201">
    <property type="entry name" value="Neur_channel"/>
</dbReference>
<evidence type="ECO:0000256" key="5">
    <source>
        <dbReference type="ARBA" id="ARBA00023018"/>
    </source>
</evidence>
<evidence type="ECO:0000313" key="19">
    <source>
        <dbReference type="Proteomes" id="UP001208570"/>
    </source>
</evidence>
<evidence type="ECO:0000256" key="1">
    <source>
        <dbReference type="ARBA" id="ARBA00022448"/>
    </source>
</evidence>
<comment type="similarity">
    <text evidence="14">Belongs to the ligand-gated ion channel (TC 1.A.9) family.</text>
</comment>
<keyword evidence="4 14" id="KW-1133">Transmembrane helix</keyword>
<feature type="transmembrane region" description="Helical" evidence="14">
    <location>
        <begin position="295"/>
        <end position="317"/>
    </location>
</feature>
<evidence type="ECO:0000256" key="4">
    <source>
        <dbReference type="ARBA" id="ARBA00022989"/>
    </source>
</evidence>
<dbReference type="InterPro" id="IPR006029">
    <property type="entry name" value="Neurotrans-gated_channel_TM"/>
</dbReference>